<accession>A0ABP5F4T0</accession>
<dbReference type="Gene3D" id="3.90.550.10">
    <property type="entry name" value="Spore Coat Polysaccharide Biosynthesis Protein SpsA, Chain A"/>
    <property type="match status" value="1"/>
</dbReference>
<dbReference type="Gene3D" id="3.40.50.11090">
    <property type="match status" value="1"/>
</dbReference>
<sequence length="1011" mass="114150">MDELQFDVDFYTDWYPALSHLNAEELSAEWHERGRAAGRFGTFQEMLRANGLDEGDLPIDFDWRTYLELNDKLPSTWNRWQAMRHYLEHGIRESRPYKVNPVARRRAEEVRAILALDTEWYADVYGLGSSTNPSEHYEKFGRPNLLAPNPSFSPVAYWSKNPDVAEGRIDPVEHFSKSGYLENRPTAPVDVDHERRRSYYRPSALSGARDFFAYDEDFYYLQRPDIARARKKVVAFDHYNGSGESEGTRPSRFFDPTFYSKKYAASLEGWTKTALAHFLSVGLVNGFMPSAEVADGARRAGARSAVEWVGHWTGRTTFAPVSRVSPPRKSATFESSLPANPVSGTARRRVLNWVIPAFSKGGGGHTTIFRCARTLSRLGWKSVFWIFGDTDAAKIDDLYAQFIGHFPVSPVEFRRVGDGFHDVEDEFLIASSWPTAYEVQKNTRNNARLYFVQDRESQFDAAGTRAMQAEWTYHMGFDYVCAGPWLEDMVADTGGLHTSFELCAEPAFSRQDPPLADRDVLAAIYVRGHSPRRATDLMVRVANELAASGMGEVVIFGDDNPPFEVSPQVVNAGVLSPNEMAELFHRTRFGLAASATNYSILPVELAASGTVVVQPYSGSTQDTTDAHGAYSVQPDVDAVVSFILEAATDLVQNDFDELRRPYMDFARSISWEHEFEKVASWLEEHKLAGDAPVVPREKVAVVIPTYYPTEKLHQIVERVHAQRTSFDVILQIVDTRRNGEVSGVITEIEKDPRNQVHPIDSSDFQHGATRTFGARLVPEADYYAYLTDDATPANEYWLESLVSPMAMLPDCAYTFGRHRAYPDHHPLYDQELIQHFNGFESLGFLASRRMYPQRFEREPWFRAALSFNSDNNAGYRGDVMKKYGFPAVPFAEDQAFAQQLLVLGYSRAFASSAVVNHSHDYTKTPEIAYKRGTEEANALYQNFKLVQHRTARDVVNAKRATEQMTVNMAVRLGLSEESIAEFLTSKFAYIDGAYKAGQKYLETPKSGNQIA</sequence>
<reference evidence="2" key="1">
    <citation type="journal article" date="2019" name="Int. J. Syst. Evol. Microbiol.">
        <title>The Global Catalogue of Microorganisms (GCM) 10K type strain sequencing project: providing services to taxonomists for standard genome sequencing and annotation.</title>
        <authorList>
            <consortium name="The Broad Institute Genomics Platform"/>
            <consortium name="The Broad Institute Genome Sequencing Center for Infectious Disease"/>
            <person name="Wu L."/>
            <person name="Ma J."/>
        </authorList>
    </citation>
    <scope>NUCLEOTIDE SEQUENCE [LARGE SCALE GENOMIC DNA]</scope>
    <source>
        <strain evidence="2">JCM 14546</strain>
    </source>
</reference>
<dbReference type="EMBL" id="BAAANO010000051">
    <property type="protein sequence ID" value="GAA2016442.1"/>
    <property type="molecule type" value="Genomic_DNA"/>
</dbReference>
<protein>
    <recommendedName>
        <fullName evidence="3">Glycosyltransferase</fullName>
    </recommendedName>
</protein>
<evidence type="ECO:0000313" key="1">
    <source>
        <dbReference type="EMBL" id="GAA2016442.1"/>
    </source>
</evidence>
<dbReference type="Gene3D" id="3.40.50.2000">
    <property type="entry name" value="Glycogen Phosphorylase B"/>
    <property type="match status" value="1"/>
</dbReference>
<dbReference type="SUPFAM" id="SSF53448">
    <property type="entry name" value="Nucleotide-diphospho-sugar transferases"/>
    <property type="match status" value="1"/>
</dbReference>
<evidence type="ECO:0000313" key="2">
    <source>
        <dbReference type="Proteomes" id="UP001500755"/>
    </source>
</evidence>
<organism evidence="1 2">
    <name type="scientific">Brevibacterium samyangense</name>
    <dbReference type="NCBI Taxonomy" id="366888"/>
    <lineage>
        <taxon>Bacteria</taxon>
        <taxon>Bacillati</taxon>
        <taxon>Actinomycetota</taxon>
        <taxon>Actinomycetes</taxon>
        <taxon>Micrococcales</taxon>
        <taxon>Brevibacteriaceae</taxon>
        <taxon>Brevibacterium</taxon>
    </lineage>
</organism>
<evidence type="ECO:0008006" key="3">
    <source>
        <dbReference type="Google" id="ProtNLM"/>
    </source>
</evidence>
<dbReference type="RefSeq" id="WP_344311069.1">
    <property type="nucleotide sequence ID" value="NZ_BAAANO010000051.1"/>
</dbReference>
<dbReference type="Proteomes" id="UP001500755">
    <property type="component" value="Unassembled WGS sequence"/>
</dbReference>
<proteinExistence type="predicted"/>
<name>A0ABP5F4T0_9MICO</name>
<keyword evidence="2" id="KW-1185">Reference proteome</keyword>
<gene>
    <name evidence="1" type="ORF">GCM10009755_29950</name>
</gene>
<comment type="caution">
    <text evidence="1">The sequence shown here is derived from an EMBL/GenBank/DDBJ whole genome shotgun (WGS) entry which is preliminary data.</text>
</comment>
<dbReference type="SUPFAM" id="SSF53756">
    <property type="entry name" value="UDP-Glycosyltransferase/glycogen phosphorylase"/>
    <property type="match status" value="1"/>
</dbReference>
<dbReference type="InterPro" id="IPR029044">
    <property type="entry name" value="Nucleotide-diphossugar_trans"/>
</dbReference>